<evidence type="ECO:0000256" key="6">
    <source>
        <dbReference type="ARBA" id="ARBA00022763"/>
    </source>
</evidence>
<organism evidence="15 16">
    <name type="scientific">Camellia sinensis var. sinensis</name>
    <name type="common">China tea</name>
    <dbReference type="NCBI Taxonomy" id="542762"/>
    <lineage>
        <taxon>Eukaryota</taxon>
        <taxon>Viridiplantae</taxon>
        <taxon>Streptophyta</taxon>
        <taxon>Embryophyta</taxon>
        <taxon>Tracheophyta</taxon>
        <taxon>Spermatophyta</taxon>
        <taxon>Magnoliopsida</taxon>
        <taxon>eudicotyledons</taxon>
        <taxon>Gunneridae</taxon>
        <taxon>Pentapetalae</taxon>
        <taxon>asterids</taxon>
        <taxon>Ericales</taxon>
        <taxon>Theaceae</taxon>
        <taxon>Camellia</taxon>
    </lineage>
</organism>
<evidence type="ECO:0000313" key="15">
    <source>
        <dbReference type="EMBL" id="THG00968.1"/>
    </source>
</evidence>
<name>A0A4S4DE67_CAMSN</name>
<accession>A0A4S4DE67</accession>
<dbReference type="GO" id="GO:0006281">
    <property type="term" value="P:DNA repair"/>
    <property type="evidence" value="ECO:0007669"/>
    <property type="project" value="UniProtKB-KW"/>
</dbReference>
<dbReference type="InterPro" id="IPR033310">
    <property type="entry name" value="Mms4/EME1/EME2"/>
</dbReference>
<keyword evidence="8" id="KW-0460">Magnesium</keyword>
<sequence length="821" mass="91876">MSQPISVDILSDDDDDQNEPENDPLSTPFPIQSKRQRTEPPFSNPTVLLIDDDHPTPLKRPSFVPETPISPFSNSDVAIVKCIKAPSAPHKFSGVSGLICLESDNESENSSGKGNWKHDETLGIAFDVVNNSEFSSRLIGSAFSLGTEEGLPGHENLTQMSGESSLHLMSSKDVIPQVNDILDEEIDRLESTGNLLRQNSRSKVSADMEKNVDGGNGKKRMTKEEKIRLKEEKKQLREQEKLQKAAMKAEAAELKKLQKEKQKWEKGKFALKSVVAEIDTKVVELGSVGGHLLTRFAEKGLTFRITPNPIERSILWNMSVPEEISQLPSDGFDIQYVLIVFEAEEFCNLVTNESLLMDHVSSVRSRYPSHTICYLTNRLMAYINKSINIVVGHLHRRSCLEFIPLYSGYIQVIRPFVLSILFTDGFQTLNYNALGVVILAPVTETVHVGCTDSIPFSSALIQQINIIGSEMRLCHTALVIKIFFSIYRVLLDCRVAEVGKRKGREQGQYKNPANCSRWRRPPVEEVLSKLATHFFRVHSRLCVDEAELAEHVHECTITKDFSSDALGQETDDSSQKKGLSKSGLMINGKNGLKTHNSASKERSEVLNSSLKPERKPRTPKLHPANASGSDASKRVIDPKGKNKLCRIDSKVHGHKEIKEHNSTDQTVISKSCLQHGGKQSNISETVEEFTMSFRCLFASLCQLADHIVEFRCSALQEISKESEVNPTLSKAPDSPLTNMIDPLLSSFKTEKKITKTPWRMKGPEAGLIDTEQNAADSLIELMYQKRKHITKQHPREEQKQKAKLPVNDNESNSSLHPKPQK</sequence>
<evidence type="ECO:0000256" key="4">
    <source>
        <dbReference type="ARBA" id="ARBA00022723"/>
    </source>
</evidence>
<dbReference type="GO" id="GO:0016787">
    <property type="term" value="F:hydrolase activity"/>
    <property type="evidence" value="ECO:0007669"/>
    <property type="project" value="UniProtKB-KW"/>
</dbReference>
<feature type="coiled-coil region" evidence="13">
    <location>
        <begin position="179"/>
        <end position="267"/>
    </location>
</feature>
<evidence type="ECO:0000256" key="2">
    <source>
        <dbReference type="ARBA" id="ARBA00004123"/>
    </source>
</evidence>
<keyword evidence="6" id="KW-0227">DNA damage</keyword>
<feature type="region of interest" description="Disordered" evidence="14">
    <location>
        <begin position="785"/>
        <end position="821"/>
    </location>
</feature>
<keyword evidence="7" id="KW-0378">Hydrolase</keyword>
<gene>
    <name evidence="15" type="ORF">TEA_001371</name>
</gene>
<evidence type="ECO:0000256" key="1">
    <source>
        <dbReference type="ARBA" id="ARBA00001946"/>
    </source>
</evidence>
<keyword evidence="4" id="KW-0479">Metal-binding</keyword>
<evidence type="ECO:0000256" key="9">
    <source>
        <dbReference type="ARBA" id="ARBA00023172"/>
    </source>
</evidence>
<keyword evidence="11" id="KW-0539">Nucleus</keyword>
<keyword evidence="12" id="KW-0469">Meiosis</keyword>
<dbReference type="PANTHER" id="PTHR21077">
    <property type="entry name" value="EME1 PROTEIN"/>
    <property type="match status" value="1"/>
</dbReference>
<feature type="compositionally biased region" description="Acidic residues" evidence="14">
    <location>
        <begin position="10"/>
        <end position="22"/>
    </location>
</feature>
<dbReference type="GO" id="GO:0051321">
    <property type="term" value="P:meiotic cell cycle"/>
    <property type="evidence" value="ECO:0007669"/>
    <property type="project" value="UniProtKB-KW"/>
</dbReference>
<comment type="subcellular location">
    <subcellularLocation>
        <location evidence="2">Nucleus</location>
    </subcellularLocation>
</comment>
<dbReference type="GO" id="GO:0005634">
    <property type="term" value="C:nucleus"/>
    <property type="evidence" value="ECO:0007669"/>
    <property type="project" value="UniProtKB-SubCell"/>
</dbReference>
<dbReference type="Gene3D" id="3.40.50.10130">
    <property type="match status" value="1"/>
</dbReference>
<keyword evidence="16" id="KW-1185">Reference proteome</keyword>
<comment type="caution">
    <text evidence="15">The sequence shown here is derived from an EMBL/GenBank/DDBJ whole genome shotgun (WGS) entry which is preliminary data.</text>
</comment>
<dbReference type="GO" id="GO:0046872">
    <property type="term" value="F:metal ion binding"/>
    <property type="evidence" value="ECO:0007669"/>
    <property type="project" value="UniProtKB-KW"/>
</dbReference>
<comment type="cofactor">
    <cofactor evidence="1">
        <name>Mg(2+)</name>
        <dbReference type="ChEBI" id="CHEBI:18420"/>
    </cofactor>
</comment>
<dbReference type="AlphaFoldDB" id="A0A4S4DE67"/>
<evidence type="ECO:0000256" key="10">
    <source>
        <dbReference type="ARBA" id="ARBA00023204"/>
    </source>
</evidence>
<evidence type="ECO:0000256" key="13">
    <source>
        <dbReference type="SAM" id="Coils"/>
    </source>
</evidence>
<evidence type="ECO:0000256" key="3">
    <source>
        <dbReference type="ARBA" id="ARBA00022722"/>
    </source>
</evidence>
<feature type="region of interest" description="Disordered" evidence="14">
    <location>
        <begin position="1"/>
        <end position="48"/>
    </location>
</feature>
<proteinExistence type="predicted"/>
<feature type="region of interest" description="Disordered" evidence="14">
    <location>
        <begin position="565"/>
        <end position="635"/>
    </location>
</feature>
<keyword evidence="3" id="KW-0540">Nuclease</keyword>
<dbReference type="PANTHER" id="PTHR21077:SF5">
    <property type="entry name" value="CROSSOVER JUNCTION ENDONUCLEASE MMS4"/>
    <property type="match status" value="1"/>
</dbReference>
<dbReference type="GO" id="GO:0006310">
    <property type="term" value="P:DNA recombination"/>
    <property type="evidence" value="ECO:0007669"/>
    <property type="project" value="UniProtKB-KW"/>
</dbReference>
<dbReference type="EMBL" id="SDRB02011558">
    <property type="protein sequence ID" value="THG00968.1"/>
    <property type="molecule type" value="Genomic_DNA"/>
</dbReference>
<dbReference type="GO" id="GO:0004519">
    <property type="term" value="F:endonuclease activity"/>
    <property type="evidence" value="ECO:0007669"/>
    <property type="project" value="UniProtKB-KW"/>
</dbReference>
<protein>
    <submittedName>
        <fullName evidence="15">Uncharacterized protein</fullName>
    </submittedName>
</protein>
<keyword evidence="13" id="KW-0175">Coiled coil</keyword>
<reference evidence="15 16" key="1">
    <citation type="journal article" date="2018" name="Proc. Natl. Acad. Sci. U.S.A.">
        <title>Draft genome sequence of Camellia sinensis var. sinensis provides insights into the evolution of the tea genome and tea quality.</title>
        <authorList>
            <person name="Wei C."/>
            <person name="Yang H."/>
            <person name="Wang S."/>
            <person name="Zhao J."/>
            <person name="Liu C."/>
            <person name="Gao L."/>
            <person name="Xia E."/>
            <person name="Lu Y."/>
            <person name="Tai Y."/>
            <person name="She G."/>
            <person name="Sun J."/>
            <person name="Cao H."/>
            <person name="Tong W."/>
            <person name="Gao Q."/>
            <person name="Li Y."/>
            <person name="Deng W."/>
            <person name="Jiang X."/>
            <person name="Wang W."/>
            <person name="Chen Q."/>
            <person name="Zhang S."/>
            <person name="Li H."/>
            <person name="Wu J."/>
            <person name="Wang P."/>
            <person name="Li P."/>
            <person name="Shi C."/>
            <person name="Zheng F."/>
            <person name="Jian J."/>
            <person name="Huang B."/>
            <person name="Shan D."/>
            <person name="Shi M."/>
            <person name="Fang C."/>
            <person name="Yue Y."/>
            <person name="Li F."/>
            <person name="Li D."/>
            <person name="Wei S."/>
            <person name="Han B."/>
            <person name="Jiang C."/>
            <person name="Yin Y."/>
            <person name="Xia T."/>
            <person name="Zhang Z."/>
            <person name="Bennetzen J.L."/>
            <person name="Zhao S."/>
            <person name="Wan X."/>
        </authorList>
    </citation>
    <scope>NUCLEOTIDE SEQUENCE [LARGE SCALE GENOMIC DNA]</scope>
    <source>
        <strain evidence="16">cv. Shuchazao</strain>
        <tissue evidence="15">Leaf</tissue>
    </source>
</reference>
<evidence type="ECO:0000256" key="5">
    <source>
        <dbReference type="ARBA" id="ARBA00022759"/>
    </source>
</evidence>
<evidence type="ECO:0000256" key="14">
    <source>
        <dbReference type="SAM" id="MobiDB-lite"/>
    </source>
</evidence>
<keyword evidence="5" id="KW-0255">Endonuclease</keyword>
<evidence type="ECO:0000256" key="12">
    <source>
        <dbReference type="ARBA" id="ARBA00023254"/>
    </source>
</evidence>
<dbReference type="Proteomes" id="UP000306102">
    <property type="component" value="Unassembled WGS sequence"/>
</dbReference>
<keyword evidence="10" id="KW-0234">DNA repair</keyword>
<evidence type="ECO:0000256" key="11">
    <source>
        <dbReference type="ARBA" id="ARBA00023242"/>
    </source>
</evidence>
<dbReference type="GO" id="GO:0048476">
    <property type="term" value="C:Holliday junction resolvase complex"/>
    <property type="evidence" value="ECO:0007669"/>
    <property type="project" value="InterPro"/>
</dbReference>
<evidence type="ECO:0000313" key="16">
    <source>
        <dbReference type="Proteomes" id="UP000306102"/>
    </source>
</evidence>
<evidence type="ECO:0000256" key="7">
    <source>
        <dbReference type="ARBA" id="ARBA00022801"/>
    </source>
</evidence>
<keyword evidence="9" id="KW-0233">DNA recombination</keyword>
<evidence type="ECO:0000256" key="8">
    <source>
        <dbReference type="ARBA" id="ARBA00022842"/>
    </source>
</evidence>